<accession>A0AA46YSH2</accession>
<evidence type="ECO:0000313" key="2">
    <source>
        <dbReference type="EMBL" id="UYT09521.1"/>
    </source>
</evidence>
<gene>
    <name evidence="2" type="ORF">OF801_05925</name>
</gene>
<dbReference type="EMBL" id="CP109635">
    <property type="protein sequence ID" value="UYT09521.1"/>
    <property type="molecule type" value="Genomic_DNA"/>
</dbReference>
<dbReference type="Proteomes" id="UP001164042">
    <property type="component" value="Chromosome"/>
</dbReference>
<organism evidence="2 3">
    <name type="scientific">Lactococcus garvieae</name>
    <dbReference type="NCBI Taxonomy" id="1363"/>
    <lineage>
        <taxon>Bacteria</taxon>
        <taxon>Bacillati</taxon>
        <taxon>Bacillota</taxon>
        <taxon>Bacilli</taxon>
        <taxon>Lactobacillales</taxon>
        <taxon>Streptococcaceae</taxon>
        <taxon>Lactococcus</taxon>
    </lineage>
</organism>
<dbReference type="AlphaFoldDB" id="A0AA46YSH2"/>
<protein>
    <submittedName>
        <fullName evidence="2">Uncharacterized protein</fullName>
    </submittedName>
</protein>
<keyword evidence="1" id="KW-0175">Coiled coil</keyword>
<feature type="coiled-coil region" evidence="1">
    <location>
        <begin position="79"/>
        <end position="106"/>
    </location>
</feature>
<evidence type="ECO:0000256" key="1">
    <source>
        <dbReference type="SAM" id="Coils"/>
    </source>
</evidence>
<proteinExistence type="predicted"/>
<evidence type="ECO:0000313" key="3">
    <source>
        <dbReference type="Proteomes" id="UP001164042"/>
    </source>
</evidence>
<reference evidence="2" key="1">
    <citation type="submission" date="2022-10" db="EMBL/GenBank/DDBJ databases">
        <title>Genome assembly of Lactococcus garvieae isolates from cricket gut.</title>
        <authorList>
            <person name="Luecke A.R."/>
            <person name="Brown A.M.V."/>
            <person name="Wakeman C.A."/>
        </authorList>
    </citation>
    <scope>NUCLEOTIDE SEQUENCE</scope>
    <source>
        <strain evidence="2">Alexii-11_2</strain>
    </source>
</reference>
<sequence>MKVALFRKKSRIGLSKTILKKCGASQTIINEKRTSTEMTEMTFEERLKQLRKTYLEGDNEDKEAQEMNAFMSLSKEDKIKKIEAHLTEIENKREALESTISNQTDALSRENIQHHLEALAEKKELMLQKLEYVKKDEFSAAKRERIKRQLAELEFKRCRLRMNNKDCSKLDKKIQEKQRRFRNDI</sequence>
<name>A0AA46YSH2_9LACT</name>